<evidence type="ECO:0000259" key="11">
    <source>
        <dbReference type="PROSITE" id="PS50157"/>
    </source>
</evidence>
<evidence type="ECO:0000256" key="10">
    <source>
        <dbReference type="PROSITE-ProRule" id="PRU00042"/>
    </source>
</evidence>
<evidence type="ECO:0000256" key="7">
    <source>
        <dbReference type="ARBA" id="ARBA00023015"/>
    </source>
</evidence>
<evidence type="ECO:0000256" key="3">
    <source>
        <dbReference type="ARBA" id="ARBA00022723"/>
    </source>
</evidence>
<evidence type="ECO:0000313" key="13">
    <source>
        <dbReference type="Proteomes" id="UP000694414"/>
    </source>
</evidence>
<feature type="domain" description="C2H2-type" evidence="11">
    <location>
        <begin position="115"/>
        <end position="142"/>
    </location>
</feature>
<protein>
    <recommendedName>
        <fullName evidence="11">C2H2-type domain-containing protein</fullName>
    </recommendedName>
</protein>
<evidence type="ECO:0000313" key="12">
    <source>
        <dbReference type="Ensembl" id="ENSPSMP00000018028.1"/>
    </source>
</evidence>
<dbReference type="GeneTree" id="ENSGT01140000282560"/>
<keyword evidence="7" id="KW-0805">Transcription regulation</keyword>
<evidence type="ECO:0000256" key="2">
    <source>
        <dbReference type="ARBA" id="ARBA00006991"/>
    </source>
</evidence>
<feature type="domain" description="C2H2-type" evidence="11">
    <location>
        <begin position="165"/>
        <end position="192"/>
    </location>
</feature>
<reference evidence="12" key="2">
    <citation type="submission" date="2025-09" db="UniProtKB">
        <authorList>
            <consortium name="Ensembl"/>
        </authorList>
    </citation>
    <scope>IDENTIFICATION</scope>
</reference>
<feature type="domain" description="C2H2-type" evidence="11">
    <location>
        <begin position="87"/>
        <end position="114"/>
    </location>
</feature>
<dbReference type="AlphaFoldDB" id="A0A8C8ZFE0"/>
<dbReference type="GO" id="GO:0008270">
    <property type="term" value="F:zinc ion binding"/>
    <property type="evidence" value="ECO:0007669"/>
    <property type="project" value="UniProtKB-KW"/>
</dbReference>
<dbReference type="SUPFAM" id="SSF57667">
    <property type="entry name" value="beta-beta-alpha zinc fingers"/>
    <property type="match status" value="3"/>
</dbReference>
<keyword evidence="4" id="KW-0677">Repeat</keyword>
<keyword evidence="9" id="KW-0539">Nucleus</keyword>
<evidence type="ECO:0000256" key="8">
    <source>
        <dbReference type="ARBA" id="ARBA00023163"/>
    </source>
</evidence>
<proteinExistence type="inferred from homology"/>
<comment type="subcellular location">
    <subcellularLocation>
        <location evidence="1">Nucleus</location>
    </subcellularLocation>
</comment>
<dbReference type="Pfam" id="PF00096">
    <property type="entry name" value="zf-C2H2"/>
    <property type="match status" value="3"/>
</dbReference>
<dbReference type="PANTHER" id="PTHR24394">
    <property type="entry name" value="ZINC FINGER PROTEIN"/>
    <property type="match status" value="1"/>
</dbReference>
<evidence type="ECO:0000256" key="9">
    <source>
        <dbReference type="ARBA" id="ARBA00023242"/>
    </source>
</evidence>
<comment type="similarity">
    <text evidence="2">Belongs to the krueppel C2H2-type zinc-finger protein family.</text>
</comment>
<keyword evidence="8" id="KW-0804">Transcription</keyword>
<dbReference type="FunFam" id="3.30.160.60:FF:000670">
    <property type="entry name" value="zinc finger protein 22"/>
    <property type="match status" value="1"/>
</dbReference>
<sequence>MGQKILNCIALGNEALVQKQTVDLLTSAFVDHERQKRELTILLDLNLSRLRSSLDDKPYKCTECEKSLGQSSTLFQHQKIHTGKKSHKCANCEKSLFQSSNLIQHPGTHSGEKPHKCDECGERLKQSCNLIQHQRIHTGKKPRQCDECGRCSRLIQLQRTMQGGHQCSECGKCFSQSSFLRQHVKVHKEEKPCKTRGKNISLNLLESWYRKEIGGSSPVLRSLTSFGIASCIILTKIIMF</sequence>
<dbReference type="FunFam" id="3.30.160.60:FF:000446">
    <property type="entry name" value="Zinc finger protein"/>
    <property type="match status" value="1"/>
</dbReference>
<evidence type="ECO:0000256" key="1">
    <source>
        <dbReference type="ARBA" id="ARBA00004123"/>
    </source>
</evidence>
<dbReference type="Proteomes" id="UP000694414">
    <property type="component" value="Unplaced"/>
</dbReference>
<feature type="domain" description="C2H2-type" evidence="11">
    <location>
        <begin position="59"/>
        <end position="86"/>
    </location>
</feature>
<organism evidence="12 13">
    <name type="scientific">Prolemur simus</name>
    <name type="common">Greater bamboo lemur</name>
    <name type="synonym">Hapalemur simus</name>
    <dbReference type="NCBI Taxonomy" id="1328070"/>
    <lineage>
        <taxon>Eukaryota</taxon>
        <taxon>Metazoa</taxon>
        <taxon>Chordata</taxon>
        <taxon>Craniata</taxon>
        <taxon>Vertebrata</taxon>
        <taxon>Euteleostomi</taxon>
        <taxon>Mammalia</taxon>
        <taxon>Eutheria</taxon>
        <taxon>Euarchontoglires</taxon>
        <taxon>Primates</taxon>
        <taxon>Strepsirrhini</taxon>
        <taxon>Lemuriformes</taxon>
        <taxon>Lemuridae</taxon>
        <taxon>Prolemur</taxon>
    </lineage>
</organism>
<dbReference type="Ensembl" id="ENSPSMT00000020933.1">
    <property type="protein sequence ID" value="ENSPSMP00000018028.1"/>
    <property type="gene ID" value="ENSPSMG00000012798.1"/>
</dbReference>
<dbReference type="Gene3D" id="3.30.160.60">
    <property type="entry name" value="Classic Zinc Finger"/>
    <property type="match status" value="4"/>
</dbReference>
<dbReference type="FunFam" id="3.30.160.60:FF:000303">
    <property type="entry name" value="Zinc finger protein 41"/>
    <property type="match status" value="1"/>
</dbReference>
<dbReference type="InterPro" id="IPR013087">
    <property type="entry name" value="Znf_C2H2_type"/>
</dbReference>
<reference evidence="12" key="1">
    <citation type="submission" date="2025-08" db="UniProtKB">
        <authorList>
            <consortium name="Ensembl"/>
        </authorList>
    </citation>
    <scope>IDENTIFICATION</scope>
</reference>
<dbReference type="InterPro" id="IPR036236">
    <property type="entry name" value="Znf_C2H2_sf"/>
</dbReference>
<dbReference type="GO" id="GO:0000981">
    <property type="term" value="F:DNA-binding transcription factor activity, RNA polymerase II-specific"/>
    <property type="evidence" value="ECO:0007669"/>
    <property type="project" value="TreeGrafter"/>
</dbReference>
<name>A0A8C8ZFE0_PROSS</name>
<evidence type="ECO:0000256" key="4">
    <source>
        <dbReference type="ARBA" id="ARBA00022737"/>
    </source>
</evidence>
<dbReference type="SMART" id="SM00355">
    <property type="entry name" value="ZnF_C2H2"/>
    <property type="match status" value="4"/>
</dbReference>
<evidence type="ECO:0000256" key="5">
    <source>
        <dbReference type="ARBA" id="ARBA00022771"/>
    </source>
</evidence>
<keyword evidence="3" id="KW-0479">Metal-binding</keyword>
<keyword evidence="6" id="KW-0862">Zinc</keyword>
<keyword evidence="13" id="KW-1185">Reference proteome</keyword>
<accession>A0A8C8ZFE0</accession>
<dbReference type="PANTHER" id="PTHR24394:SF48">
    <property type="entry name" value="ZINC FINGER PROTEIN 771"/>
    <property type="match status" value="1"/>
</dbReference>
<dbReference type="FunFam" id="3.30.160.60:FF:001158">
    <property type="entry name" value="zinc finger protein 22"/>
    <property type="match status" value="1"/>
</dbReference>
<evidence type="ECO:0000256" key="6">
    <source>
        <dbReference type="ARBA" id="ARBA00022833"/>
    </source>
</evidence>
<keyword evidence="5 10" id="KW-0863">Zinc-finger</keyword>
<dbReference type="PROSITE" id="PS50157">
    <property type="entry name" value="ZINC_FINGER_C2H2_2"/>
    <property type="match status" value="4"/>
</dbReference>
<dbReference type="GO" id="GO:1990837">
    <property type="term" value="F:sequence-specific double-stranded DNA binding"/>
    <property type="evidence" value="ECO:0007669"/>
    <property type="project" value="UniProtKB-ARBA"/>
</dbReference>
<dbReference type="PROSITE" id="PS00028">
    <property type="entry name" value="ZINC_FINGER_C2H2_1"/>
    <property type="match status" value="4"/>
</dbReference>
<dbReference type="GO" id="GO:0005634">
    <property type="term" value="C:nucleus"/>
    <property type="evidence" value="ECO:0007669"/>
    <property type="project" value="UniProtKB-SubCell"/>
</dbReference>